<evidence type="ECO:0000259" key="1">
    <source>
        <dbReference type="Pfam" id="PF09359"/>
    </source>
</evidence>
<feature type="domain" description="VTC" evidence="1">
    <location>
        <begin position="49"/>
        <end position="277"/>
    </location>
</feature>
<dbReference type="Proteomes" id="UP000002487">
    <property type="component" value="Chromosome"/>
</dbReference>
<proteinExistence type="predicted"/>
<dbReference type="InterPro" id="IPR042267">
    <property type="entry name" value="VTC_sf"/>
</dbReference>
<name>Q8TNS7_METAC</name>
<keyword evidence="3" id="KW-1185">Reference proteome</keyword>
<dbReference type="Gene3D" id="3.20.100.30">
    <property type="entry name" value="VTC, catalytic tunnel domain"/>
    <property type="match status" value="1"/>
</dbReference>
<dbReference type="Pfam" id="PF09359">
    <property type="entry name" value="VTC"/>
    <property type="match status" value="1"/>
</dbReference>
<evidence type="ECO:0000313" key="3">
    <source>
        <dbReference type="Proteomes" id="UP000002487"/>
    </source>
</evidence>
<dbReference type="InParanoid" id="Q8TNS7"/>
<dbReference type="STRING" id="188937.MA_2205"/>
<evidence type="ECO:0000313" key="2">
    <source>
        <dbReference type="EMBL" id="AAM05601.1"/>
    </source>
</evidence>
<dbReference type="CDD" id="cd07750">
    <property type="entry name" value="PolyPPase_VTC_like"/>
    <property type="match status" value="1"/>
</dbReference>
<dbReference type="EMBL" id="AE010299">
    <property type="protein sequence ID" value="AAM05601.1"/>
    <property type="molecule type" value="Genomic_DNA"/>
</dbReference>
<gene>
    <name evidence="2" type="ordered locus">MA_2205</name>
</gene>
<dbReference type="InterPro" id="IPR018966">
    <property type="entry name" value="VTC_domain"/>
</dbReference>
<reference evidence="2 3" key="1">
    <citation type="journal article" date="2002" name="Genome Res.">
        <title>The genome of Methanosarcina acetivorans reveals extensive metabolic and physiological diversity.</title>
        <authorList>
            <person name="Galagan J.E."/>
            <person name="Nusbaum C."/>
            <person name="Roy A."/>
            <person name="Endrizzi M.G."/>
            <person name="Macdonald P."/>
            <person name="FitzHugh W."/>
            <person name="Calvo S."/>
            <person name="Engels R."/>
            <person name="Smirnov S."/>
            <person name="Atnoor D."/>
            <person name="Brown A."/>
            <person name="Allen N."/>
            <person name="Naylor J."/>
            <person name="Stange-Thomann N."/>
            <person name="DeArellano K."/>
            <person name="Johnson R."/>
            <person name="Linton L."/>
            <person name="McEwan P."/>
            <person name="McKernan K."/>
            <person name="Talamas J."/>
            <person name="Tirrell A."/>
            <person name="Ye W."/>
            <person name="Zimmer A."/>
            <person name="Barber R.D."/>
            <person name="Cann I."/>
            <person name="Graham D.E."/>
            <person name="Grahame D.A."/>
            <person name="Guss A."/>
            <person name="Hedderich R."/>
            <person name="Ingram-Smith C."/>
            <person name="Kuettner C.H."/>
            <person name="Krzycki J.A."/>
            <person name="Leigh J.A."/>
            <person name="Li W."/>
            <person name="Liu J."/>
            <person name="Mukhopadhyay B."/>
            <person name="Reeve J.N."/>
            <person name="Smith K."/>
            <person name="Springer T.A."/>
            <person name="Umayam L.A."/>
            <person name="White O."/>
            <person name="White R.H."/>
            <person name="de Macario E.C."/>
            <person name="Ferry J.G."/>
            <person name="Jarrell K.F."/>
            <person name="Jing H."/>
            <person name="Macario A.J.L."/>
            <person name="Paulsen I."/>
            <person name="Pritchett M."/>
            <person name="Sowers K.R."/>
            <person name="Swanson R.V."/>
            <person name="Zinder S.H."/>
            <person name="Lander E."/>
            <person name="Metcalf W.W."/>
            <person name="Birren B."/>
        </authorList>
    </citation>
    <scope>NUCLEOTIDE SEQUENCE [LARGE SCALE GENOMIC DNA]</scope>
    <source>
        <strain evidence="3">ATCC 35395 / DSM 2834 / JCM 12185 / C2A</strain>
    </source>
</reference>
<sequence>MDKIEYIDENIYDVHRSFQLLQLENIFNPNLYSPINLLKKRMELIRKFNRFELKYLLTIKQANELKEQVKHYLIPDPYSWASGDYVITSLYYDSPDLQCYWEKVNGIKFRKKLRIRFYETKEKLTEDSLIFVEVKQRYDKTIQKRRVEMKYKDSLTLCNERIIPEHNEEDTPVIEEILAMVEERNLQPTLITSYFRHAFVGTDYDIGLRITFDSNIRYRINDLDLNSKKPGRFIVSPDRVILEIKANERVPFWLTELIAQNNYRLVRISKYCTGLEVEKEFPRRIEAY</sequence>
<dbReference type="HOGENOM" id="CLU_072767_0_0_2"/>
<accession>Q8TNS7</accession>
<dbReference type="GO" id="GO:0006799">
    <property type="term" value="P:polyphosphate biosynthetic process"/>
    <property type="evidence" value="ECO:0007669"/>
    <property type="project" value="UniProtKB-ARBA"/>
</dbReference>
<dbReference type="PhylomeDB" id="Q8TNS7"/>
<dbReference type="KEGG" id="mac:MA_2205"/>
<organism evidence="2 3">
    <name type="scientific">Methanosarcina acetivorans (strain ATCC 35395 / DSM 2834 / JCM 12185 / C2A)</name>
    <dbReference type="NCBI Taxonomy" id="188937"/>
    <lineage>
        <taxon>Archaea</taxon>
        <taxon>Methanobacteriati</taxon>
        <taxon>Methanobacteriota</taxon>
        <taxon>Stenosarchaea group</taxon>
        <taxon>Methanomicrobia</taxon>
        <taxon>Methanosarcinales</taxon>
        <taxon>Methanosarcinaceae</taxon>
        <taxon>Methanosarcina</taxon>
    </lineage>
</organism>
<protein>
    <recommendedName>
        <fullName evidence="1">VTC domain-containing protein</fullName>
    </recommendedName>
</protein>
<dbReference type="AlphaFoldDB" id="Q8TNS7"/>
<dbReference type="EnsemblBacteria" id="AAM05601">
    <property type="protein sequence ID" value="AAM05601"/>
    <property type="gene ID" value="MA_2205"/>
</dbReference>